<proteinExistence type="inferred from homology"/>
<dbReference type="AlphaFoldDB" id="A0A1I2KN15"/>
<evidence type="ECO:0000256" key="4">
    <source>
        <dbReference type="ARBA" id="ARBA00022723"/>
    </source>
</evidence>
<comment type="pathway">
    <text evidence="12">Porphyrin-containing compound metabolism; protoheme biosynthesis.</text>
</comment>
<feature type="binding site" evidence="12">
    <location>
        <begin position="144"/>
        <end position="148"/>
    </location>
    <ligand>
        <name>Fe-coproporphyrin III</name>
        <dbReference type="ChEBI" id="CHEBI:68438"/>
    </ligand>
</feature>
<dbReference type="NCBIfam" id="NF008913">
    <property type="entry name" value="PRK12276.1"/>
    <property type="match status" value="1"/>
</dbReference>
<evidence type="ECO:0000313" key="13">
    <source>
        <dbReference type="EMBL" id="SFF68392.1"/>
    </source>
</evidence>
<comment type="catalytic activity">
    <reaction evidence="12">
        <text>Fe-coproporphyrin III + H2O2 + H(+) = harderoheme III + CO2 + 2 H2O</text>
        <dbReference type="Rhea" id="RHEA:57940"/>
        <dbReference type="ChEBI" id="CHEBI:15377"/>
        <dbReference type="ChEBI" id="CHEBI:15378"/>
        <dbReference type="ChEBI" id="CHEBI:16240"/>
        <dbReference type="ChEBI" id="CHEBI:16526"/>
        <dbReference type="ChEBI" id="CHEBI:68438"/>
        <dbReference type="ChEBI" id="CHEBI:142463"/>
    </reaction>
</comment>
<evidence type="ECO:0000256" key="5">
    <source>
        <dbReference type="ARBA" id="ARBA00023002"/>
    </source>
</evidence>
<evidence type="ECO:0000256" key="9">
    <source>
        <dbReference type="ARBA" id="ARBA00030236"/>
    </source>
</evidence>
<reference evidence="13 14" key="1">
    <citation type="submission" date="2016-10" db="EMBL/GenBank/DDBJ databases">
        <authorList>
            <person name="de Groot N.N."/>
        </authorList>
    </citation>
    <scope>NUCLEOTIDE SEQUENCE [LARGE SCALE GENOMIC DNA]</scope>
    <source>
        <strain evidence="13 14">DSM 44945</strain>
    </source>
</reference>
<evidence type="ECO:0000256" key="3">
    <source>
        <dbReference type="ARBA" id="ARBA00022617"/>
    </source>
</evidence>
<name>A0A1I2KN15_9BACL</name>
<dbReference type="GO" id="GO:0020037">
    <property type="term" value="F:heme binding"/>
    <property type="evidence" value="ECO:0007669"/>
    <property type="project" value="InterPro"/>
</dbReference>
<dbReference type="OrthoDB" id="9773646at2"/>
<dbReference type="EMBL" id="FOOK01000002">
    <property type="protein sequence ID" value="SFF68392.1"/>
    <property type="molecule type" value="Genomic_DNA"/>
</dbReference>
<keyword evidence="14" id="KW-1185">Reference proteome</keyword>
<dbReference type="GO" id="GO:0006785">
    <property type="term" value="P:heme B biosynthetic process"/>
    <property type="evidence" value="ECO:0007669"/>
    <property type="project" value="UniProtKB-UniRule"/>
</dbReference>
<dbReference type="Gene3D" id="3.30.70.1030">
    <property type="entry name" value="Apc35880, domain 1"/>
    <property type="match status" value="2"/>
</dbReference>
<keyword evidence="7 12" id="KW-0350">Heme biosynthesis</keyword>
<feature type="binding site" description="axial binding residue" evidence="12">
    <location>
        <position position="171"/>
    </location>
    <ligand>
        <name>Fe-coproporphyrin III</name>
        <dbReference type="ChEBI" id="CHEBI:68438"/>
    </ligand>
    <ligandPart>
        <name>Fe</name>
        <dbReference type="ChEBI" id="CHEBI:18248"/>
    </ligandPart>
</feature>
<gene>
    <name evidence="12" type="primary">chdC</name>
    <name evidence="13" type="ORF">SAMN04488025_102175</name>
</gene>
<dbReference type="GO" id="GO:0016634">
    <property type="term" value="F:oxidoreductase activity, acting on the CH-CH group of donors, oxygen as acceptor"/>
    <property type="evidence" value="ECO:0007669"/>
    <property type="project" value="UniProtKB-UniRule"/>
</dbReference>
<comment type="catalytic activity">
    <reaction evidence="10">
        <text>Fe-coproporphyrin III + 2 H2O2 + 2 H(+) = heme b + 2 CO2 + 4 H2O</text>
        <dbReference type="Rhea" id="RHEA:56516"/>
        <dbReference type="ChEBI" id="CHEBI:15377"/>
        <dbReference type="ChEBI" id="CHEBI:15378"/>
        <dbReference type="ChEBI" id="CHEBI:16240"/>
        <dbReference type="ChEBI" id="CHEBI:16526"/>
        <dbReference type="ChEBI" id="CHEBI:60344"/>
        <dbReference type="ChEBI" id="CHEBI:68438"/>
        <dbReference type="EC" id="1.3.98.5"/>
    </reaction>
    <physiologicalReaction direction="left-to-right" evidence="10">
        <dbReference type="Rhea" id="RHEA:56517"/>
    </physiologicalReaction>
</comment>
<comment type="similarity">
    <text evidence="1 12">Belongs to the ChdC family. Type 1 subfamily.</text>
</comment>
<evidence type="ECO:0000256" key="11">
    <source>
        <dbReference type="ARBA" id="ARBA00050019"/>
    </source>
</evidence>
<dbReference type="PANTHER" id="PTHR36843:SF1">
    <property type="entry name" value="COPROHEME DECARBOXYLASE"/>
    <property type="match status" value="1"/>
</dbReference>
<feature type="active site" evidence="12">
    <location>
        <position position="144"/>
    </location>
</feature>
<dbReference type="InterPro" id="IPR010644">
    <property type="entry name" value="ChdC/CLD"/>
</dbReference>
<dbReference type="Pfam" id="PF06778">
    <property type="entry name" value="Chlor_dismutase"/>
    <property type="match status" value="1"/>
</dbReference>
<evidence type="ECO:0000256" key="1">
    <source>
        <dbReference type="ARBA" id="ARBA00009276"/>
    </source>
</evidence>
<dbReference type="STRING" id="201973.SAMN04488025_102175"/>
<evidence type="ECO:0000256" key="10">
    <source>
        <dbReference type="ARBA" id="ARBA00049896"/>
    </source>
</evidence>
<dbReference type="Proteomes" id="UP000198661">
    <property type="component" value="Unassembled WGS sequence"/>
</dbReference>
<evidence type="ECO:0000256" key="8">
    <source>
        <dbReference type="ARBA" id="ARBA00029882"/>
    </source>
</evidence>
<evidence type="ECO:0000256" key="2">
    <source>
        <dbReference type="ARBA" id="ARBA00014413"/>
    </source>
</evidence>
<feature type="binding site" evidence="12">
    <location>
        <position position="222"/>
    </location>
    <ligand>
        <name>Fe-coproporphyrin III</name>
        <dbReference type="ChEBI" id="CHEBI:68438"/>
    </ligand>
</feature>
<keyword evidence="6 12" id="KW-0408">Iron</keyword>
<accession>A0A1I2KN15</accession>
<keyword evidence="5 12" id="KW-0560">Oxidoreductase</keyword>
<sequence length="252" mass="29136">MSEAVKTYEGWYAYHDFRKIDWTRWKSLSPEKRDEAIRELVEVLREFASVEESRGGSFGQYAVLGHKADLLFIHFRPTLEALNEVKWRFDKTAFADVTSAPTSFISVVELSAYTVPPGTDPMSDPAFRERLQPSMPKAKYVCFYPMNKRRNLSDNWYMLPMEERRKMMKSHGMIGRSYAGKVRQIVTGSIGLDDWEWGVSLFADDPLHFKKIVTEMRFDEVSARFGEFGPFYIGARLTEEGLVSLLKEQVKG</sequence>
<dbReference type="GO" id="GO:0046872">
    <property type="term" value="F:metal ion binding"/>
    <property type="evidence" value="ECO:0007669"/>
    <property type="project" value="UniProtKB-KW"/>
</dbReference>
<dbReference type="RefSeq" id="WP_092035606.1">
    <property type="nucleotide sequence ID" value="NZ_FOOK01000002.1"/>
</dbReference>
<dbReference type="PANTHER" id="PTHR36843">
    <property type="entry name" value="HEME-DEPENDENT PEROXIDASE YWFI-RELATED"/>
    <property type="match status" value="1"/>
</dbReference>
<dbReference type="HAMAP" id="MF_01442">
    <property type="entry name" value="Coproheme_decarbox_1"/>
    <property type="match status" value="1"/>
</dbReference>
<comment type="cofactor">
    <cofactor evidence="12">
        <name>Fe-coproporphyrin III</name>
        <dbReference type="ChEBI" id="CHEBI:68438"/>
    </cofactor>
    <text evidence="12">Fe-coproporphyrin III acts as both substrate and redox cofactor.</text>
</comment>
<dbReference type="SUPFAM" id="SSF54909">
    <property type="entry name" value="Dimeric alpha+beta barrel"/>
    <property type="match status" value="1"/>
</dbReference>
<dbReference type="EC" id="1.3.98.5" evidence="11 12"/>
<keyword evidence="4 12" id="KW-0479">Metal-binding</keyword>
<evidence type="ECO:0000313" key="14">
    <source>
        <dbReference type="Proteomes" id="UP000198661"/>
    </source>
</evidence>
<evidence type="ECO:0000256" key="7">
    <source>
        <dbReference type="ARBA" id="ARBA00023133"/>
    </source>
</evidence>
<dbReference type="InterPro" id="IPR031332">
    <property type="entry name" value="CHDC"/>
</dbReference>
<comment type="function">
    <text evidence="12">Involved in coproporphyrin-dependent heme b biosynthesis. Catalyzes the decarboxylation of Fe-coproporphyrin III (coproheme) to heme b (protoheme IX), the last step of the pathway. The reaction occurs in a stepwise manner with a three-propionate intermediate.</text>
</comment>
<evidence type="ECO:0000256" key="6">
    <source>
        <dbReference type="ARBA" id="ARBA00023004"/>
    </source>
</evidence>
<feature type="binding site" evidence="12">
    <location>
        <position position="184"/>
    </location>
    <ligand>
        <name>Fe-coproporphyrin III</name>
        <dbReference type="ChEBI" id="CHEBI:68438"/>
    </ligand>
</feature>
<dbReference type="GO" id="GO:0004601">
    <property type="term" value="F:peroxidase activity"/>
    <property type="evidence" value="ECO:0007669"/>
    <property type="project" value="InterPro"/>
</dbReference>
<organism evidence="13 14">
    <name type="scientific">Planifilum fulgidum</name>
    <dbReference type="NCBI Taxonomy" id="201973"/>
    <lineage>
        <taxon>Bacteria</taxon>
        <taxon>Bacillati</taxon>
        <taxon>Bacillota</taxon>
        <taxon>Bacilli</taxon>
        <taxon>Bacillales</taxon>
        <taxon>Thermoactinomycetaceae</taxon>
        <taxon>Planifilum</taxon>
    </lineage>
</organism>
<evidence type="ECO:0000256" key="12">
    <source>
        <dbReference type="HAMAP-Rule" id="MF_01442"/>
    </source>
</evidence>
<comment type="catalytic activity">
    <reaction evidence="12">
        <text>harderoheme III + H2O2 + H(+) = heme b + CO2 + 2 H2O</text>
        <dbReference type="Rhea" id="RHEA:57944"/>
        <dbReference type="ChEBI" id="CHEBI:15377"/>
        <dbReference type="ChEBI" id="CHEBI:15378"/>
        <dbReference type="ChEBI" id="CHEBI:16240"/>
        <dbReference type="ChEBI" id="CHEBI:16526"/>
        <dbReference type="ChEBI" id="CHEBI:60344"/>
        <dbReference type="ChEBI" id="CHEBI:142463"/>
    </reaction>
</comment>
<dbReference type="InterPro" id="IPR011008">
    <property type="entry name" value="Dimeric_a/b-barrel"/>
</dbReference>
<feature type="binding site" evidence="12">
    <location>
        <position position="130"/>
    </location>
    <ligand>
        <name>Fe-coproporphyrin III</name>
        <dbReference type="ChEBI" id="CHEBI:68438"/>
    </ligand>
</feature>
<protein>
    <recommendedName>
        <fullName evidence="2 12">Coproheme decarboxylase</fullName>
        <ecNumber evidence="11 12">1.3.98.5</ecNumber>
    </recommendedName>
    <alternativeName>
        <fullName evidence="8 12">Coproheme III oxidative decarboxylase</fullName>
    </alternativeName>
    <alternativeName>
        <fullName evidence="9 12">Hydrogen peroxide-dependent heme synthase</fullName>
    </alternativeName>
</protein>
<keyword evidence="3 12" id="KW-0349">Heme</keyword>